<feature type="compositionally biased region" description="Low complexity" evidence="1">
    <location>
        <begin position="36"/>
        <end position="45"/>
    </location>
</feature>
<dbReference type="eggNOG" id="ENOG503045B">
    <property type="taxonomic scope" value="Bacteria"/>
</dbReference>
<sequence length="105" mass="10330">MRVLAGGSLRCASFAASTSPVSASATTHDSAETRGTRGAPARGRTCVPERPSSDGNGPAAARARSGPPDSAPPSPATAAGPSASSPATQSTQVDTATREENLIVI</sequence>
<feature type="region of interest" description="Disordered" evidence="1">
    <location>
        <begin position="1"/>
        <end position="105"/>
    </location>
</feature>
<keyword evidence="3" id="KW-1185">Reference proteome</keyword>
<evidence type="ECO:0000313" key="2">
    <source>
        <dbReference type="EMBL" id="CCK32441.1"/>
    </source>
</evidence>
<dbReference type="KEGG" id="sdv:BN159_8063"/>
<gene>
    <name evidence="2" type="ORF">BN159_8063</name>
</gene>
<evidence type="ECO:0000256" key="1">
    <source>
        <dbReference type="SAM" id="MobiDB-lite"/>
    </source>
</evidence>
<reference evidence="2 3" key="1">
    <citation type="journal article" date="2012" name="J. Bacteriol.">
        <title>Genome sequence of the bacterium Streptomyces davawensis JCM 4913 and heterologous production of the unique antibiotic roseoflavin.</title>
        <authorList>
            <person name="Jankowitsch F."/>
            <person name="Schwarz J."/>
            <person name="Ruckert C."/>
            <person name="Gust B."/>
            <person name="Szczepanowski R."/>
            <person name="Blom J."/>
            <person name="Pelzer S."/>
            <person name="Kalinowski J."/>
            <person name="Mack M."/>
        </authorList>
    </citation>
    <scope>NUCLEOTIDE SEQUENCE [LARGE SCALE GENOMIC DNA]</scope>
    <source>
        <strain evidence="3">DSM 101723 / JCM 4913 / KCC S-0913 / 768</strain>
    </source>
</reference>
<name>K4R836_STRDJ</name>
<protein>
    <submittedName>
        <fullName evidence="2">Putative secreted protein</fullName>
    </submittedName>
</protein>
<feature type="compositionally biased region" description="Basic and acidic residues" evidence="1">
    <location>
        <begin position="96"/>
        <end position="105"/>
    </location>
</feature>
<dbReference type="EMBL" id="HE971709">
    <property type="protein sequence ID" value="CCK32441.1"/>
    <property type="molecule type" value="Genomic_DNA"/>
</dbReference>
<feature type="compositionally biased region" description="Low complexity" evidence="1">
    <location>
        <begin position="76"/>
        <end position="88"/>
    </location>
</feature>
<dbReference type="Proteomes" id="UP000008043">
    <property type="component" value="Chromosome"/>
</dbReference>
<feature type="compositionally biased region" description="Low complexity" evidence="1">
    <location>
        <begin position="58"/>
        <end position="68"/>
    </location>
</feature>
<evidence type="ECO:0000313" key="3">
    <source>
        <dbReference type="Proteomes" id="UP000008043"/>
    </source>
</evidence>
<feature type="compositionally biased region" description="Low complexity" evidence="1">
    <location>
        <begin position="12"/>
        <end position="27"/>
    </location>
</feature>
<proteinExistence type="predicted"/>
<organism evidence="2 3">
    <name type="scientific">Streptomyces davaonensis (strain DSM 101723 / JCM 4913 / KCC S-0913 / 768)</name>
    <dbReference type="NCBI Taxonomy" id="1214101"/>
    <lineage>
        <taxon>Bacteria</taxon>
        <taxon>Bacillati</taxon>
        <taxon>Actinomycetota</taxon>
        <taxon>Actinomycetes</taxon>
        <taxon>Kitasatosporales</taxon>
        <taxon>Streptomycetaceae</taxon>
        <taxon>Streptomyces</taxon>
    </lineage>
</organism>
<dbReference type="STRING" id="1214101.BN159_8063"/>
<accession>K4R836</accession>
<dbReference type="AlphaFoldDB" id="K4R836"/>
<dbReference type="HOGENOM" id="CLU_2234980_0_0_11"/>